<feature type="compositionally biased region" description="Basic and acidic residues" evidence="1">
    <location>
        <begin position="111"/>
        <end position="124"/>
    </location>
</feature>
<evidence type="ECO:0000256" key="1">
    <source>
        <dbReference type="SAM" id="MobiDB-lite"/>
    </source>
</evidence>
<protein>
    <submittedName>
        <fullName evidence="2">Uncharacterized protein</fullName>
    </submittedName>
</protein>
<feature type="compositionally biased region" description="Basic and acidic residues" evidence="1">
    <location>
        <begin position="57"/>
        <end position="68"/>
    </location>
</feature>
<proteinExistence type="predicted"/>
<organism evidence="2 3">
    <name type="scientific">Callosobruchus maculatus</name>
    <name type="common">Southern cowpea weevil</name>
    <name type="synonym">Pulse bruchid</name>
    <dbReference type="NCBI Taxonomy" id="64391"/>
    <lineage>
        <taxon>Eukaryota</taxon>
        <taxon>Metazoa</taxon>
        <taxon>Ecdysozoa</taxon>
        <taxon>Arthropoda</taxon>
        <taxon>Hexapoda</taxon>
        <taxon>Insecta</taxon>
        <taxon>Pterygota</taxon>
        <taxon>Neoptera</taxon>
        <taxon>Endopterygota</taxon>
        <taxon>Coleoptera</taxon>
        <taxon>Polyphaga</taxon>
        <taxon>Cucujiformia</taxon>
        <taxon>Chrysomeloidea</taxon>
        <taxon>Chrysomelidae</taxon>
        <taxon>Bruchinae</taxon>
        <taxon>Bruchini</taxon>
        <taxon>Callosobruchus</taxon>
    </lineage>
</organism>
<keyword evidence="3" id="KW-1185">Reference proteome</keyword>
<feature type="compositionally biased region" description="Polar residues" evidence="1">
    <location>
        <begin position="125"/>
        <end position="138"/>
    </location>
</feature>
<dbReference type="OrthoDB" id="6730189at2759"/>
<name>A0A653C6R6_CALMS</name>
<dbReference type="Proteomes" id="UP000410492">
    <property type="component" value="Unassembled WGS sequence"/>
</dbReference>
<feature type="region of interest" description="Disordered" evidence="1">
    <location>
        <begin position="52"/>
        <end position="159"/>
    </location>
</feature>
<dbReference type="EMBL" id="CAACVG010007066">
    <property type="protein sequence ID" value="VEN43453.1"/>
    <property type="molecule type" value="Genomic_DNA"/>
</dbReference>
<sequence>MRRGSSESVLKVKRSKSFSEICDKDKGSANINVGKYTVVEIDADTVYKSDPNILEVGDQKAGEGEKQAGGKKKKDRERRKSITKMFATLFTRKSPTGASKKGGLFAKLSPKSKEVSKEMEEKPISQKSLSETSIQRNLVTPPPIPPLPKNYHAVRMTGD</sequence>
<evidence type="ECO:0000313" key="3">
    <source>
        <dbReference type="Proteomes" id="UP000410492"/>
    </source>
</evidence>
<evidence type="ECO:0000313" key="2">
    <source>
        <dbReference type="EMBL" id="VEN43453.1"/>
    </source>
</evidence>
<reference evidence="2 3" key="1">
    <citation type="submission" date="2019-01" db="EMBL/GenBank/DDBJ databases">
        <authorList>
            <person name="Sayadi A."/>
        </authorList>
    </citation>
    <scope>NUCLEOTIDE SEQUENCE [LARGE SCALE GENOMIC DNA]</scope>
</reference>
<feature type="compositionally biased region" description="Basic residues" evidence="1">
    <location>
        <begin position="69"/>
        <end position="82"/>
    </location>
</feature>
<accession>A0A653C6R6</accession>
<gene>
    <name evidence="2" type="ORF">CALMAC_LOCUS6592</name>
</gene>
<dbReference type="AlphaFoldDB" id="A0A653C6R6"/>